<proteinExistence type="predicted"/>
<evidence type="ECO:0000256" key="5">
    <source>
        <dbReference type="ARBA" id="ARBA00022964"/>
    </source>
</evidence>
<dbReference type="PROSITE" id="PS51471">
    <property type="entry name" value="FE2OG_OXY"/>
    <property type="match status" value="1"/>
</dbReference>
<reference evidence="11" key="1">
    <citation type="submission" date="2018-07" db="EMBL/GenBank/DDBJ databases">
        <authorList>
            <person name="Kim H."/>
        </authorList>
    </citation>
    <scope>NUCLEOTIDE SEQUENCE [LARGE SCALE GENOMIC DNA]</scope>
    <source>
        <strain evidence="11">F02</strain>
    </source>
</reference>
<keyword evidence="8" id="KW-0234">DNA repair</keyword>
<dbReference type="GO" id="GO:0032451">
    <property type="term" value="F:demethylase activity"/>
    <property type="evidence" value="ECO:0007669"/>
    <property type="project" value="UniProtKB-ARBA"/>
</dbReference>
<dbReference type="Proteomes" id="UP000252182">
    <property type="component" value="Chromosome"/>
</dbReference>
<keyword evidence="7" id="KW-0408">Iron</keyword>
<dbReference type="KEGG" id="hyf:DTO96_100227"/>
<evidence type="ECO:0000256" key="1">
    <source>
        <dbReference type="ARBA" id="ARBA00001954"/>
    </source>
</evidence>
<dbReference type="GO" id="GO:0051213">
    <property type="term" value="F:dioxygenase activity"/>
    <property type="evidence" value="ECO:0007669"/>
    <property type="project" value="UniProtKB-KW"/>
</dbReference>
<dbReference type="GO" id="GO:0140097">
    <property type="term" value="F:catalytic activity, acting on DNA"/>
    <property type="evidence" value="ECO:0007669"/>
    <property type="project" value="UniProtKB-ARBA"/>
</dbReference>
<evidence type="ECO:0000313" key="10">
    <source>
        <dbReference type="EMBL" id="AXF84519.1"/>
    </source>
</evidence>
<dbReference type="InterPro" id="IPR027450">
    <property type="entry name" value="AlkB-like"/>
</dbReference>
<evidence type="ECO:0000256" key="2">
    <source>
        <dbReference type="ARBA" id="ARBA00022723"/>
    </source>
</evidence>
<name>A0A345D831_9BURK</name>
<keyword evidence="2" id="KW-0479">Metal-binding</keyword>
<dbReference type="InterPro" id="IPR037151">
    <property type="entry name" value="AlkB-like_sf"/>
</dbReference>
<dbReference type="Gene3D" id="2.60.120.590">
    <property type="entry name" value="Alpha-ketoglutarate-dependent dioxygenase AlkB-like"/>
    <property type="match status" value="1"/>
</dbReference>
<comment type="cofactor">
    <cofactor evidence="1">
        <name>Fe(2+)</name>
        <dbReference type="ChEBI" id="CHEBI:29033"/>
    </cofactor>
</comment>
<dbReference type="RefSeq" id="WP_114561811.1">
    <property type="nucleotide sequence ID" value="NZ_CP031124.1"/>
</dbReference>
<dbReference type="OrthoDB" id="190276at2"/>
<evidence type="ECO:0000256" key="7">
    <source>
        <dbReference type="ARBA" id="ARBA00023004"/>
    </source>
</evidence>
<dbReference type="EMBL" id="CP031124">
    <property type="protein sequence ID" value="AXF84519.1"/>
    <property type="molecule type" value="Genomic_DNA"/>
</dbReference>
<dbReference type="PANTHER" id="PTHR31212">
    <property type="entry name" value="ALPHA-KETOGLUTARATE-DEPENDENT DIOXYGENASE ALKB HOMOLOG 3"/>
    <property type="match status" value="1"/>
</dbReference>
<dbReference type="GO" id="GO:0006307">
    <property type="term" value="P:DNA alkylation repair"/>
    <property type="evidence" value="ECO:0007669"/>
    <property type="project" value="InterPro"/>
</dbReference>
<dbReference type="FunFam" id="2.60.120.590:FF:000004">
    <property type="entry name" value="DNA oxidative demethylase ALKBH2"/>
    <property type="match status" value="1"/>
</dbReference>
<organism evidence="10 11">
    <name type="scientific">Ephemeroptericola cinctiostellae</name>
    <dbReference type="NCBI Taxonomy" id="2268024"/>
    <lineage>
        <taxon>Bacteria</taxon>
        <taxon>Pseudomonadati</taxon>
        <taxon>Pseudomonadota</taxon>
        <taxon>Betaproteobacteria</taxon>
        <taxon>Burkholderiales</taxon>
        <taxon>Burkholderiaceae</taxon>
        <taxon>Ephemeroptericola</taxon>
    </lineage>
</organism>
<keyword evidence="3" id="KW-0227">DNA damage</keyword>
<evidence type="ECO:0000256" key="8">
    <source>
        <dbReference type="ARBA" id="ARBA00023204"/>
    </source>
</evidence>
<dbReference type="GO" id="GO:0016787">
    <property type="term" value="F:hydrolase activity"/>
    <property type="evidence" value="ECO:0007669"/>
    <property type="project" value="UniProtKB-ARBA"/>
</dbReference>
<dbReference type="PANTHER" id="PTHR31212:SF4">
    <property type="entry name" value="ALPHA-KETOGLUTARATE-DEPENDENT DIOXYGENASE ALKB HOMOLOG 3"/>
    <property type="match status" value="1"/>
</dbReference>
<dbReference type="SUPFAM" id="SSF51197">
    <property type="entry name" value="Clavaminate synthase-like"/>
    <property type="match status" value="1"/>
</dbReference>
<keyword evidence="6" id="KW-0560">Oxidoreductase</keyword>
<evidence type="ECO:0000259" key="9">
    <source>
        <dbReference type="PROSITE" id="PS51471"/>
    </source>
</evidence>
<evidence type="ECO:0000256" key="3">
    <source>
        <dbReference type="ARBA" id="ARBA00022763"/>
    </source>
</evidence>
<keyword evidence="5" id="KW-0223">Dioxygenase</keyword>
<dbReference type="AlphaFoldDB" id="A0A345D831"/>
<evidence type="ECO:0000313" key="11">
    <source>
        <dbReference type="Proteomes" id="UP000252182"/>
    </source>
</evidence>
<dbReference type="GO" id="GO:0046872">
    <property type="term" value="F:metal ion binding"/>
    <property type="evidence" value="ECO:0007669"/>
    <property type="project" value="UniProtKB-KW"/>
</dbReference>
<protein>
    <recommendedName>
        <fullName evidence="9">Fe2OG dioxygenase domain-containing protein</fullName>
    </recommendedName>
</protein>
<keyword evidence="11" id="KW-1185">Reference proteome</keyword>
<sequence length="206" mass="23428">MDLFNDAFDPSFNLLPYDGRVSYFGHIMSDAHADHYFDQLHRSTAWQHDQAHIAGKLITTERKVAWHGDAAFAYTYSGTTKHAQPWTDTLFELKQKIESITKTSFNSCLLNLYANGQQGMAWHSDDEASLGHNTCIASLSLGAQRTFAFKHKTTAQTITLELAHGSLLLMQGETQHHWLHRLPPRANMHQARINLTFRTIVNHPFP</sequence>
<dbReference type="InterPro" id="IPR005123">
    <property type="entry name" value="Oxoglu/Fe-dep_dioxygenase_dom"/>
</dbReference>
<dbReference type="InterPro" id="IPR032854">
    <property type="entry name" value="ALKBH3"/>
</dbReference>
<evidence type="ECO:0000256" key="4">
    <source>
        <dbReference type="ARBA" id="ARBA00022842"/>
    </source>
</evidence>
<dbReference type="Pfam" id="PF13532">
    <property type="entry name" value="2OG-FeII_Oxy_2"/>
    <property type="match status" value="1"/>
</dbReference>
<dbReference type="GO" id="GO:0016705">
    <property type="term" value="F:oxidoreductase activity, acting on paired donors, with incorporation or reduction of molecular oxygen"/>
    <property type="evidence" value="ECO:0007669"/>
    <property type="project" value="UniProtKB-ARBA"/>
</dbReference>
<accession>A0A345D831</accession>
<feature type="domain" description="Fe2OG dioxygenase" evidence="9">
    <location>
        <begin position="104"/>
        <end position="201"/>
    </location>
</feature>
<keyword evidence="4" id="KW-0460">Magnesium</keyword>
<evidence type="ECO:0000256" key="6">
    <source>
        <dbReference type="ARBA" id="ARBA00023002"/>
    </source>
</evidence>
<gene>
    <name evidence="10" type="ORF">DTO96_100227</name>
</gene>